<keyword evidence="2" id="KW-0732">Signal</keyword>
<dbReference type="AlphaFoldDB" id="A0A5C5YM55"/>
<organism evidence="3 4">
    <name type="scientific">Posidoniimonas polymericola</name>
    <dbReference type="NCBI Taxonomy" id="2528002"/>
    <lineage>
        <taxon>Bacteria</taxon>
        <taxon>Pseudomonadati</taxon>
        <taxon>Planctomycetota</taxon>
        <taxon>Planctomycetia</taxon>
        <taxon>Pirellulales</taxon>
        <taxon>Lacipirellulaceae</taxon>
        <taxon>Posidoniimonas</taxon>
    </lineage>
</organism>
<protein>
    <recommendedName>
        <fullName evidence="5">Thioredoxin domain-containing protein</fullName>
    </recommendedName>
</protein>
<dbReference type="EMBL" id="SJPO01000006">
    <property type="protein sequence ID" value="TWT75992.1"/>
    <property type="molecule type" value="Genomic_DNA"/>
</dbReference>
<reference evidence="3 4" key="1">
    <citation type="submission" date="2019-02" db="EMBL/GenBank/DDBJ databases">
        <title>Deep-cultivation of Planctomycetes and their phenomic and genomic characterization uncovers novel biology.</title>
        <authorList>
            <person name="Wiegand S."/>
            <person name="Jogler M."/>
            <person name="Boedeker C."/>
            <person name="Pinto D."/>
            <person name="Vollmers J."/>
            <person name="Rivas-Marin E."/>
            <person name="Kohn T."/>
            <person name="Peeters S.H."/>
            <person name="Heuer A."/>
            <person name="Rast P."/>
            <person name="Oberbeckmann S."/>
            <person name="Bunk B."/>
            <person name="Jeske O."/>
            <person name="Meyerdierks A."/>
            <person name="Storesund J.E."/>
            <person name="Kallscheuer N."/>
            <person name="Luecker S."/>
            <person name="Lage O.M."/>
            <person name="Pohl T."/>
            <person name="Merkel B.J."/>
            <person name="Hornburger P."/>
            <person name="Mueller R.-W."/>
            <person name="Bruemmer F."/>
            <person name="Labrenz M."/>
            <person name="Spormann A.M."/>
            <person name="Op Den Camp H."/>
            <person name="Overmann J."/>
            <person name="Amann R."/>
            <person name="Jetten M.S.M."/>
            <person name="Mascher T."/>
            <person name="Medema M.H."/>
            <person name="Devos D.P."/>
            <person name="Kaster A.-K."/>
            <person name="Ovreas L."/>
            <person name="Rohde M."/>
            <person name="Galperin M.Y."/>
            <person name="Jogler C."/>
        </authorList>
    </citation>
    <scope>NUCLEOTIDE SEQUENCE [LARGE SCALE GENOMIC DNA]</scope>
    <source>
        <strain evidence="3 4">Pla123a</strain>
    </source>
</reference>
<feature type="chain" id="PRO_5023006662" description="Thioredoxin domain-containing protein" evidence="2">
    <location>
        <begin position="24"/>
        <end position="321"/>
    </location>
</feature>
<feature type="region of interest" description="Disordered" evidence="1">
    <location>
        <begin position="285"/>
        <end position="321"/>
    </location>
</feature>
<gene>
    <name evidence="3" type="ORF">Pla123a_27780</name>
</gene>
<evidence type="ECO:0000256" key="1">
    <source>
        <dbReference type="SAM" id="MobiDB-lite"/>
    </source>
</evidence>
<evidence type="ECO:0000313" key="3">
    <source>
        <dbReference type="EMBL" id="TWT75992.1"/>
    </source>
</evidence>
<evidence type="ECO:0000313" key="4">
    <source>
        <dbReference type="Proteomes" id="UP000318478"/>
    </source>
</evidence>
<sequence length="321" mass="34603" precursor="true">MTMLWRLTLACLPLLLATSAADAADEFAQLFSGPQVGEELPPFEALPAFGEAEKVAVLDGAMDGPVLLVFVHQVTRPSIGLTRLLMEYAATKQTTGLQSRLVFLTADPTDTKAFLQRARRALPRGVEPSISTEGIEGPGAYGLNRKITLTVLVASKGVVTANFPLVQPSIQADAPKIGYEIAKVLGGAEAPTLKEMGFDEQRMGMARRQQVPERDALYRQYMAPVIQKTATPNDVVAAAKAVEEFAASTPWFKERVHRASKQITEGPRLTEYGTDKAQEYLKKWATQYAPSGQPAAEEPRGESPPAESADESTEASTGDNG</sequence>
<dbReference type="Proteomes" id="UP000318478">
    <property type="component" value="Unassembled WGS sequence"/>
</dbReference>
<comment type="caution">
    <text evidence="3">The sequence shown here is derived from an EMBL/GenBank/DDBJ whole genome shotgun (WGS) entry which is preliminary data.</text>
</comment>
<proteinExistence type="predicted"/>
<accession>A0A5C5YM55</accession>
<feature type="signal peptide" evidence="2">
    <location>
        <begin position="1"/>
        <end position="23"/>
    </location>
</feature>
<keyword evidence="4" id="KW-1185">Reference proteome</keyword>
<name>A0A5C5YM55_9BACT</name>
<evidence type="ECO:0000256" key="2">
    <source>
        <dbReference type="SAM" id="SignalP"/>
    </source>
</evidence>
<evidence type="ECO:0008006" key="5">
    <source>
        <dbReference type="Google" id="ProtNLM"/>
    </source>
</evidence>